<gene>
    <name evidence="2" type="ORF">GCM10011487_66510</name>
</gene>
<keyword evidence="3" id="KW-1185">Reference proteome</keyword>
<name>A0A829YNW1_9GAMM</name>
<dbReference type="Proteomes" id="UP000445000">
    <property type="component" value="Unassembled WGS sequence"/>
</dbReference>
<organism evidence="2 3">
    <name type="scientific">Steroidobacter agaridevorans</name>
    <dbReference type="NCBI Taxonomy" id="2695856"/>
    <lineage>
        <taxon>Bacteria</taxon>
        <taxon>Pseudomonadati</taxon>
        <taxon>Pseudomonadota</taxon>
        <taxon>Gammaproteobacteria</taxon>
        <taxon>Steroidobacterales</taxon>
        <taxon>Steroidobacteraceae</taxon>
        <taxon>Steroidobacter</taxon>
    </lineage>
</organism>
<evidence type="ECO:0000259" key="1">
    <source>
        <dbReference type="Pfam" id="PF07746"/>
    </source>
</evidence>
<dbReference type="AlphaFoldDB" id="A0A829YNW1"/>
<reference evidence="3" key="1">
    <citation type="submission" date="2020-01" db="EMBL/GenBank/DDBJ databases">
        <title>'Steroidobacter agaridevorans' sp. nov., agar-degrading bacteria isolated from rhizosphere soils.</title>
        <authorList>
            <person name="Ikenaga M."/>
            <person name="Kataoka M."/>
            <person name="Murouchi A."/>
            <person name="Katsuragi S."/>
            <person name="Sakai M."/>
        </authorList>
    </citation>
    <scope>NUCLEOTIDE SEQUENCE [LARGE SCALE GENOMIC DNA]</scope>
    <source>
        <strain evidence="3">YU21-B</strain>
    </source>
</reference>
<dbReference type="SUPFAM" id="SSF48076">
    <property type="entry name" value="LigA subunit of an aromatic-ring-opening dioxygenase LigAB"/>
    <property type="match status" value="1"/>
</dbReference>
<feature type="domain" description="Extradiol ring-cleavage dioxygenase LigAB LigA subunit" evidence="1">
    <location>
        <begin position="8"/>
        <end position="62"/>
    </location>
</feature>
<dbReference type="EMBL" id="BLJN01000009">
    <property type="protein sequence ID" value="GFE84651.1"/>
    <property type="molecule type" value="Genomic_DNA"/>
</dbReference>
<dbReference type="InterPro" id="IPR011986">
    <property type="entry name" value="Xdiol_dOase_LigA"/>
</dbReference>
<dbReference type="RefSeq" id="WP_244319109.1">
    <property type="nucleotide sequence ID" value="NZ_BLJN01000009.1"/>
</dbReference>
<evidence type="ECO:0000313" key="3">
    <source>
        <dbReference type="Proteomes" id="UP000445000"/>
    </source>
</evidence>
<dbReference type="InterPro" id="IPR036622">
    <property type="entry name" value="LigA_sf"/>
</dbReference>
<sequence length="93" mass="10354">MNVERIESVLHELTTNRESRKSFREDAAAYFNARGISESERDAICSGDVSSLFRAGVSPLLIMGLWVDTLRRPLNGYVRALDQGASKTEARHG</sequence>
<proteinExistence type="predicted"/>
<comment type="caution">
    <text evidence="2">The sequence shown here is derived from an EMBL/GenBank/DDBJ whole genome shotgun (WGS) entry which is preliminary data.</text>
</comment>
<dbReference type="Pfam" id="PF07746">
    <property type="entry name" value="LigA"/>
    <property type="match status" value="1"/>
</dbReference>
<protein>
    <recommendedName>
        <fullName evidence="1">Extradiol ring-cleavage dioxygenase LigAB LigA subunit domain-containing protein</fullName>
    </recommendedName>
</protein>
<accession>A0A829YNW1</accession>
<dbReference type="Gene3D" id="1.10.700.10">
    <property type="entry name" value="Dioxygenase LigAB, LigA subunit"/>
    <property type="match status" value="1"/>
</dbReference>
<evidence type="ECO:0000313" key="2">
    <source>
        <dbReference type="EMBL" id="GFE84651.1"/>
    </source>
</evidence>